<name>A0AB39SDI4_9ACTN</name>
<dbReference type="EMBL" id="CP163440">
    <property type="protein sequence ID" value="XDQ63710.1"/>
    <property type="molecule type" value="Genomic_DNA"/>
</dbReference>
<proteinExistence type="predicted"/>
<gene>
    <name evidence="1" type="ORF">AB5J50_24360</name>
</gene>
<evidence type="ECO:0000313" key="1">
    <source>
        <dbReference type="EMBL" id="XDQ63710.1"/>
    </source>
</evidence>
<organism evidence="1">
    <name type="scientific">Streptomyces sp. R35</name>
    <dbReference type="NCBI Taxonomy" id="3238630"/>
    <lineage>
        <taxon>Bacteria</taxon>
        <taxon>Bacillati</taxon>
        <taxon>Actinomycetota</taxon>
        <taxon>Actinomycetes</taxon>
        <taxon>Kitasatosporales</taxon>
        <taxon>Streptomycetaceae</taxon>
        <taxon>Streptomyces</taxon>
    </lineage>
</organism>
<reference evidence="1" key="1">
    <citation type="submission" date="2024-07" db="EMBL/GenBank/DDBJ databases">
        <authorList>
            <person name="Yu S.T."/>
        </authorList>
    </citation>
    <scope>NUCLEOTIDE SEQUENCE</scope>
    <source>
        <strain evidence="1">R35</strain>
    </source>
</reference>
<sequence>MSGIRREWRDAGSAGHMQLVAKSGTYSRMQTAYRAFLNHSTGCEGCGRGERRCATADELWKA</sequence>
<dbReference type="RefSeq" id="WP_369260484.1">
    <property type="nucleotide sequence ID" value="NZ_CP163440.1"/>
</dbReference>
<dbReference type="AlphaFoldDB" id="A0AB39SDI4"/>
<accession>A0AB39SDI4</accession>
<protein>
    <submittedName>
        <fullName evidence="1">Uncharacterized protein</fullName>
    </submittedName>
</protein>